<feature type="transmembrane region" description="Helical" evidence="1">
    <location>
        <begin position="346"/>
        <end position="367"/>
    </location>
</feature>
<feature type="transmembrane region" description="Helical" evidence="1">
    <location>
        <begin position="168"/>
        <end position="185"/>
    </location>
</feature>
<feature type="domain" description="Major facilitator superfamily (MFS) profile" evidence="2">
    <location>
        <begin position="1"/>
        <end position="403"/>
    </location>
</feature>
<dbReference type="Gene3D" id="1.20.1250.20">
    <property type="entry name" value="MFS general substrate transporter like domains"/>
    <property type="match status" value="2"/>
</dbReference>
<feature type="transmembrane region" description="Helical" evidence="1">
    <location>
        <begin position="379"/>
        <end position="398"/>
    </location>
</feature>
<dbReference type="AlphaFoldDB" id="A0A381SBL9"/>
<feature type="transmembrane region" description="Helical" evidence="1">
    <location>
        <begin position="290"/>
        <end position="307"/>
    </location>
</feature>
<name>A0A381SBL9_9ZZZZ</name>
<dbReference type="CDD" id="cd17355">
    <property type="entry name" value="MFS_YcxA_like"/>
    <property type="match status" value="1"/>
</dbReference>
<dbReference type="SUPFAM" id="SSF103473">
    <property type="entry name" value="MFS general substrate transporter"/>
    <property type="match status" value="1"/>
</dbReference>
<dbReference type="GO" id="GO:0022857">
    <property type="term" value="F:transmembrane transporter activity"/>
    <property type="evidence" value="ECO:0007669"/>
    <property type="project" value="InterPro"/>
</dbReference>
<dbReference type="Pfam" id="PF07690">
    <property type="entry name" value="MFS_1"/>
    <property type="match status" value="1"/>
</dbReference>
<reference evidence="3" key="1">
    <citation type="submission" date="2018-05" db="EMBL/GenBank/DDBJ databases">
        <authorList>
            <person name="Lanie J.A."/>
            <person name="Ng W.-L."/>
            <person name="Kazmierczak K.M."/>
            <person name="Andrzejewski T.M."/>
            <person name="Davidsen T.M."/>
            <person name="Wayne K.J."/>
            <person name="Tettelin H."/>
            <person name="Glass J.I."/>
            <person name="Rusch D."/>
            <person name="Podicherti R."/>
            <person name="Tsui H.-C.T."/>
            <person name="Winkler M.E."/>
        </authorList>
    </citation>
    <scope>NUCLEOTIDE SEQUENCE</scope>
</reference>
<dbReference type="EMBL" id="UINC01002909">
    <property type="protein sequence ID" value="SVA01495.1"/>
    <property type="molecule type" value="Genomic_DNA"/>
</dbReference>
<feature type="transmembrane region" description="Helical" evidence="1">
    <location>
        <begin position="102"/>
        <end position="129"/>
    </location>
</feature>
<feature type="transmembrane region" description="Helical" evidence="1">
    <location>
        <begin position="313"/>
        <end position="334"/>
    </location>
</feature>
<feature type="transmembrane region" description="Helical" evidence="1">
    <location>
        <begin position="141"/>
        <end position="162"/>
    </location>
</feature>
<feature type="transmembrane region" description="Helical" evidence="1">
    <location>
        <begin position="225"/>
        <end position="248"/>
    </location>
</feature>
<accession>A0A381SBL9</accession>
<feature type="transmembrane region" description="Helical" evidence="1">
    <location>
        <begin position="254"/>
        <end position="278"/>
    </location>
</feature>
<keyword evidence="1" id="KW-0812">Transmembrane</keyword>
<evidence type="ECO:0000313" key="3">
    <source>
        <dbReference type="EMBL" id="SVA01495.1"/>
    </source>
</evidence>
<gene>
    <name evidence="3" type="ORF">METZ01_LOCUS54349</name>
</gene>
<organism evidence="3">
    <name type="scientific">marine metagenome</name>
    <dbReference type="NCBI Taxonomy" id="408172"/>
    <lineage>
        <taxon>unclassified sequences</taxon>
        <taxon>metagenomes</taxon>
        <taxon>ecological metagenomes</taxon>
    </lineage>
</organism>
<evidence type="ECO:0000259" key="2">
    <source>
        <dbReference type="PROSITE" id="PS50850"/>
    </source>
</evidence>
<dbReference type="InterPro" id="IPR011701">
    <property type="entry name" value="MFS"/>
</dbReference>
<dbReference type="InterPro" id="IPR020846">
    <property type="entry name" value="MFS_dom"/>
</dbReference>
<dbReference type="InterPro" id="IPR036259">
    <property type="entry name" value="MFS_trans_sf"/>
</dbReference>
<dbReference type="PANTHER" id="PTHR11360:SF284">
    <property type="entry name" value="EG:103B4.3 PROTEIN-RELATED"/>
    <property type="match status" value="1"/>
</dbReference>
<dbReference type="InterPro" id="IPR050327">
    <property type="entry name" value="Proton-linked_MCT"/>
</dbReference>
<evidence type="ECO:0000256" key="1">
    <source>
        <dbReference type="SAM" id="Phobius"/>
    </source>
</evidence>
<dbReference type="PANTHER" id="PTHR11360">
    <property type="entry name" value="MONOCARBOXYLATE TRANSPORTER"/>
    <property type="match status" value="1"/>
</dbReference>
<keyword evidence="1" id="KW-0472">Membrane</keyword>
<proteinExistence type="predicted"/>
<keyword evidence="1" id="KW-1133">Transmembrane helix</keyword>
<feature type="transmembrane region" description="Helical" evidence="1">
    <location>
        <begin position="12"/>
        <end position="33"/>
    </location>
</feature>
<feature type="transmembrane region" description="Helical" evidence="1">
    <location>
        <begin position="76"/>
        <end position="96"/>
    </location>
</feature>
<protein>
    <recommendedName>
        <fullName evidence="2">Major facilitator superfamily (MFS) profile domain-containing protein</fullName>
    </recommendedName>
</protein>
<feature type="transmembrane region" description="Helical" evidence="1">
    <location>
        <begin position="45"/>
        <end position="64"/>
    </location>
</feature>
<dbReference type="PROSITE" id="PS50850">
    <property type="entry name" value="MFS"/>
    <property type="match status" value="1"/>
</dbReference>
<sequence length="406" mass="43662">MSSKFYYGYRIVAATSVIQMMYLGCVFSFGVFFPEFEAEFGWSRATISGASSLMFLVMGVLGIVMGRVSDVLGPRVLLTVAAAVFAMGYLLMYRMTTAWELYLFYGLLGGLGMGAHDVVTLSTVARWFIRYRGLMSGIVKAGAGIGQVLIPLAAAVLVSLYGWRQACLLIGVVTLLVMVLAAQVVRRDPTELGLRTLGDENRPDSESRGGEGGLTFQQAVTTRPFWILCLAKLSDFFCLLTIMTHIIPHGIDQGLAPATAVTVLSVIGGCSILGRILLGSIFDRIGAKRSLGTCFMVLLATLILLRFSTDPRLLFVFAPIYGIAHGGFFAIASPSVAQYFGMRSHGVIFGFVLFFGTLGGTVGPLFSGRIFDVTGSYDIAFIVLIGFAMFGLLLSSVLRPVKPADG</sequence>